<accession>A0A7S6WME6</accession>
<dbReference type="RefSeq" id="WP_194075483.1">
    <property type="nucleotide sequence ID" value="NZ_CP061839.1"/>
</dbReference>
<feature type="transmembrane region" description="Helical" evidence="1">
    <location>
        <begin position="67"/>
        <end position="89"/>
    </location>
</feature>
<dbReference type="EMBL" id="CP061839">
    <property type="protein sequence ID" value="QOW59845.1"/>
    <property type="molecule type" value="Genomic_DNA"/>
</dbReference>
<evidence type="ECO:0000256" key="1">
    <source>
        <dbReference type="SAM" id="Phobius"/>
    </source>
</evidence>
<keyword evidence="1" id="KW-0812">Transmembrane</keyword>
<reference evidence="2 3" key="1">
    <citation type="submission" date="2020-09" db="EMBL/GenBank/DDBJ databases">
        <title>Characterization of Treponema spp. from bovine digital dermatitis in Korea.</title>
        <authorList>
            <person name="Espiritu H.M."/>
            <person name="Cho Y.I."/>
            <person name="Mamuad L."/>
        </authorList>
    </citation>
    <scope>NUCLEOTIDE SEQUENCE [LARGE SCALE GENOMIC DNA]</scope>
    <source>
        <strain evidence="2 3">KS1</strain>
    </source>
</reference>
<feature type="transmembrane region" description="Helical" evidence="1">
    <location>
        <begin position="110"/>
        <end position="132"/>
    </location>
</feature>
<proteinExistence type="predicted"/>
<feature type="transmembrane region" description="Helical" evidence="1">
    <location>
        <begin position="12"/>
        <end position="30"/>
    </location>
</feature>
<keyword evidence="1" id="KW-1133">Transmembrane helix</keyword>
<feature type="transmembrane region" description="Helical" evidence="1">
    <location>
        <begin position="172"/>
        <end position="192"/>
    </location>
</feature>
<sequence length="255" mass="28902">MWKKELTLMLKNPVYAVMPILPFLLTFFMSEGTKNYILRNFTEREAVYTAAEVIIYRGPLLTAQTQFAISELSFILMMCAIPAGLNIFEERHKNIWNRVVCKRRFLTVKFLLHFVFAVIITAVSLALFYLIYNIKIPFTAATVFLSIPVLSILFGIAMGLTVQNRTVLSNSIMMIVMLLGYLGGALSLTSVLSSTKYMNVLMYLSPLTLADTLIFRQLLGYTNFNGVMPYITVHISGTVLCLTHIIRKVRNDSIL</sequence>
<keyword evidence="1" id="KW-0472">Membrane</keyword>
<feature type="transmembrane region" description="Helical" evidence="1">
    <location>
        <begin position="138"/>
        <end position="160"/>
    </location>
</feature>
<organism evidence="2 3">
    <name type="scientific">Treponema pedis</name>
    <dbReference type="NCBI Taxonomy" id="409322"/>
    <lineage>
        <taxon>Bacteria</taxon>
        <taxon>Pseudomonadati</taxon>
        <taxon>Spirochaetota</taxon>
        <taxon>Spirochaetia</taxon>
        <taxon>Spirochaetales</taxon>
        <taxon>Treponemataceae</taxon>
        <taxon>Treponema</taxon>
    </lineage>
</organism>
<protein>
    <submittedName>
        <fullName evidence="2">Uncharacterized protein</fullName>
    </submittedName>
</protein>
<dbReference type="AlphaFoldDB" id="A0A7S6WME6"/>
<feature type="transmembrane region" description="Helical" evidence="1">
    <location>
        <begin position="227"/>
        <end position="246"/>
    </location>
</feature>
<name>A0A7S6WME6_9SPIR</name>
<evidence type="ECO:0000313" key="3">
    <source>
        <dbReference type="Proteomes" id="UP000593915"/>
    </source>
</evidence>
<gene>
    <name evidence="2" type="ORF">IFE08_08170</name>
</gene>
<dbReference type="Proteomes" id="UP000593915">
    <property type="component" value="Chromosome"/>
</dbReference>
<evidence type="ECO:0000313" key="2">
    <source>
        <dbReference type="EMBL" id="QOW59845.1"/>
    </source>
</evidence>